<keyword evidence="6" id="KW-0808">Transferase</keyword>
<evidence type="ECO:0000256" key="12">
    <source>
        <dbReference type="ARBA" id="ARBA00022989"/>
    </source>
</evidence>
<protein>
    <recommendedName>
        <fullName evidence="5">RING-type E3 ubiquitin transferase</fullName>
        <ecNumber evidence="5">2.3.2.27</ecNumber>
    </recommendedName>
</protein>
<dbReference type="EC" id="2.3.2.27" evidence="5"/>
<dbReference type="PANTHER" id="PTHR46913">
    <property type="entry name" value="RING-H2 FINGER PROTEIN ATL16"/>
    <property type="match status" value="1"/>
</dbReference>
<accession>A0A8X8CV18</accession>
<dbReference type="Proteomes" id="UP000886885">
    <property type="component" value="Chromosome 7D"/>
</dbReference>
<evidence type="ECO:0000256" key="5">
    <source>
        <dbReference type="ARBA" id="ARBA00012483"/>
    </source>
</evidence>
<dbReference type="PROSITE" id="PS50089">
    <property type="entry name" value="ZF_RING_2"/>
    <property type="match status" value="1"/>
</dbReference>
<evidence type="ECO:0000256" key="1">
    <source>
        <dbReference type="ARBA" id="ARBA00000900"/>
    </source>
</evidence>
<evidence type="ECO:0000256" key="17">
    <source>
        <dbReference type="SAM" id="Phobius"/>
    </source>
</evidence>
<dbReference type="OrthoDB" id="9984778at2759"/>
<sequence length="574" mass="64476">MALQFRRLLFASYDDCVLSCQAKNYTESCNSECSDLFDVDYSPQQKLGKIALAMIVLSVITSVLAACYAIYAKFIRPRRRRSTQREDEAEAEIIETRDQFADEDEGRVVDHPIWYIRTVGLQPSVIGSIRVFKYKSGDGLVEGTECSICLSEFHDDENLRLLPKCSHAFHIPCIDTWLRSHTNCPLCRAPIVTNTAIATSSQANLDDTSTGEETRIEVLEEDQETGREMEGRDGGVRVVTEEESELQSENLNEEEEEEEEEDGIQPLRRSVSLDSLSAFKIIQALANVHPAVESDRNSGTRRAGGGNGSSGEIVQNRGGGNQNLIKFMATSSFGRSFQIGSSSLKRSISCSGKFFLSRPRRNRNSESAAEIDNDNLPTTLVGSLIGINGVTVLTDHIIIHSPHHSDQSWRARELTQVMIDCCKYFLDLSEEEEQKSQGNYVWDPISKSEALFNYNLLIIMKMIQERLRSLAARLNLKKQKKGYEKQVLISSSKHFPVYVGDQELEGNLKRYDVPVACTSSIIFQALLRQFDDILAVDEGPITLSCSKQMFESVLQLSLDGLRIEEVKKLTDFHH</sequence>
<comment type="pathway">
    <text evidence="3">Protein modification; protein ubiquitination.</text>
</comment>
<organism evidence="19 20">
    <name type="scientific">Populus tomentosa</name>
    <name type="common">Chinese white poplar</name>
    <dbReference type="NCBI Taxonomy" id="118781"/>
    <lineage>
        <taxon>Eukaryota</taxon>
        <taxon>Viridiplantae</taxon>
        <taxon>Streptophyta</taxon>
        <taxon>Embryophyta</taxon>
        <taxon>Tracheophyta</taxon>
        <taxon>Spermatophyta</taxon>
        <taxon>Magnoliopsida</taxon>
        <taxon>eudicotyledons</taxon>
        <taxon>Gunneridae</taxon>
        <taxon>Pentapetalae</taxon>
        <taxon>rosids</taxon>
        <taxon>fabids</taxon>
        <taxon>Malpighiales</taxon>
        <taxon>Salicaceae</taxon>
        <taxon>Saliceae</taxon>
        <taxon>Populus</taxon>
    </lineage>
</organism>
<dbReference type="EMBL" id="JAAWWB010000014">
    <property type="protein sequence ID" value="KAG6767465.1"/>
    <property type="molecule type" value="Genomic_DNA"/>
</dbReference>
<dbReference type="GO" id="GO:0008270">
    <property type="term" value="F:zinc ion binding"/>
    <property type="evidence" value="ECO:0007669"/>
    <property type="project" value="UniProtKB-KW"/>
</dbReference>
<evidence type="ECO:0000256" key="9">
    <source>
        <dbReference type="ARBA" id="ARBA00022771"/>
    </source>
</evidence>
<keyword evidence="13 17" id="KW-0472">Membrane</keyword>
<feature type="region of interest" description="Disordered" evidence="16">
    <location>
        <begin position="238"/>
        <end position="265"/>
    </location>
</feature>
<feature type="compositionally biased region" description="Acidic residues" evidence="16">
    <location>
        <begin position="241"/>
        <end position="263"/>
    </location>
</feature>
<evidence type="ECO:0000256" key="15">
    <source>
        <dbReference type="PROSITE-ProRule" id="PRU00175"/>
    </source>
</evidence>
<evidence type="ECO:0000256" key="8">
    <source>
        <dbReference type="ARBA" id="ARBA00022723"/>
    </source>
</evidence>
<dbReference type="GO" id="GO:0016020">
    <property type="term" value="C:membrane"/>
    <property type="evidence" value="ECO:0007669"/>
    <property type="project" value="UniProtKB-SubCell"/>
</dbReference>
<dbReference type="InterPro" id="IPR003676">
    <property type="entry name" value="SAUR_fam"/>
</dbReference>
<evidence type="ECO:0000256" key="13">
    <source>
        <dbReference type="ARBA" id="ARBA00023136"/>
    </source>
</evidence>
<keyword evidence="11" id="KW-0862">Zinc</keyword>
<dbReference type="SMART" id="SM01197">
    <property type="entry name" value="FANCL_C"/>
    <property type="match status" value="1"/>
</dbReference>
<evidence type="ECO:0000313" key="20">
    <source>
        <dbReference type="Proteomes" id="UP000886885"/>
    </source>
</evidence>
<dbReference type="Pfam" id="PF13639">
    <property type="entry name" value="zf-RING_2"/>
    <property type="match status" value="1"/>
</dbReference>
<evidence type="ECO:0000256" key="6">
    <source>
        <dbReference type="ARBA" id="ARBA00022679"/>
    </source>
</evidence>
<keyword evidence="10" id="KW-0833">Ubl conjugation pathway</keyword>
<keyword evidence="9 15" id="KW-0863">Zinc-finger</keyword>
<evidence type="ECO:0000256" key="11">
    <source>
        <dbReference type="ARBA" id="ARBA00022833"/>
    </source>
</evidence>
<name>A0A8X8CV18_POPTO</name>
<dbReference type="InterPro" id="IPR001841">
    <property type="entry name" value="Znf_RING"/>
</dbReference>
<evidence type="ECO:0000256" key="3">
    <source>
        <dbReference type="ARBA" id="ARBA00004906"/>
    </source>
</evidence>
<feature type="domain" description="RING-type" evidence="18">
    <location>
        <begin position="146"/>
        <end position="188"/>
    </location>
</feature>
<dbReference type="PANTHER" id="PTHR46913:SF19">
    <property type="entry name" value="RING-TYPE E3 UBIQUITIN TRANSFERASE"/>
    <property type="match status" value="1"/>
</dbReference>
<evidence type="ECO:0000256" key="4">
    <source>
        <dbReference type="ARBA" id="ARBA00006974"/>
    </source>
</evidence>
<dbReference type="SMART" id="SM00184">
    <property type="entry name" value="RING"/>
    <property type="match status" value="1"/>
</dbReference>
<comment type="catalytic activity">
    <reaction evidence="1">
        <text>S-ubiquitinyl-[E2 ubiquitin-conjugating enzyme]-L-cysteine + [acceptor protein]-L-lysine = [E2 ubiquitin-conjugating enzyme]-L-cysteine + N(6)-ubiquitinyl-[acceptor protein]-L-lysine.</text>
        <dbReference type="EC" id="2.3.2.27"/>
    </reaction>
</comment>
<dbReference type="GO" id="GO:0061630">
    <property type="term" value="F:ubiquitin protein ligase activity"/>
    <property type="evidence" value="ECO:0007669"/>
    <property type="project" value="UniProtKB-EC"/>
</dbReference>
<evidence type="ECO:0000313" key="19">
    <source>
        <dbReference type="EMBL" id="KAG6767465.1"/>
    </source>
</evidence>
<evidence type="ECO:0000256" key="2">
    <source>
        <dbReference type="ARBA" id="ARBA00004167"/>
    </source>
</evidence>
<comment type="similarity">
    <text evidence="14">Belongs to the RING-type zinc finger family. ATL subfamily.</text>
</comment>
<keyword evidence="7 17" id="KW-0812">Transmembrane</keyword>
<dbReference type="AlphaFoldDB" id="A0A8X8CV18"/>
<keyword evidence="12 17" id="KW-1133">Transmembrane helix</keyword>
<feature type="transmembrane region" description="Helical" evidence="17">
    <location>
        <begin position="50"/>
        <end position="71"/>
    </location>
</feature>
<evidence type="ECO:0000259" key="18">
    <source>
        <dbReference type="PROSITE" id="PS50089"/>
    </source>
</evidence>
<evidence type="ECO:0000256" key="7">
    <source>
        <dbReference type="ARBA" id="ARBA00022692"/>
    </source>
</evidence>
<dbReference type="GO" id="GO:0009733">
    <property type="term" value="P:response to auxin"/>
    <property type="evidence" value="ECO:0007669"/>
    <property type="project" value="InterPro"/>
</dbReference>
<dbReference type="GO" id="GO:0016567">
    <property type="term" value="P:protein ubiquitination"/>
    <property type="evidence" value="ECO:0007669"/>
    <property type="project" value="InterPro"/>
</dbReference>
<keyword evidence="8" id="KW-0479">Metal-binding</keyword>
<evidence type="ECO:0000256" key="14">
    <source>
        <dbReference type="ARBA" id="ARBA00024209"/>
    </source>
</evidence>
<gene>
    <name evidence="19" type="ORF">POTOM_028670</name>
</gene>
<comment type="caution">
    <text evidence="19">The sequence shown here is derived from an EMBL/GenBank/DDBJ whole genome shotgun (WGS) entry which is preliminary data.</text>
</comment>
<feature type="region of interest" description="Disordered" evidence="16">
    <location>
        <begin position="293"/>
        <end position="317"/>
    </location>
</feature>
<dbReference type="FunFam" id="3.30.40.10:FF:000233">
    <property type="entry name" value="RING-H2 finger protein ATL54"/>
    <property type="match status" value="1"/>
</dbReference>
<dbReference type="InterPro" id="IPR044600">
    <property type="entry name" value="ATL1/ATL16-like"/>
</dbReference>
<keyword evidence="20" id="KW-1185">Reference proteome</keyword>
<comment type="similarity">
    <text evidence="4">Belongs to the ARG7 family.</text>
</comment>
<comment type="subcellular location">
    <subcellularLocation>
        <location evidence="2">Membrane</location>
        <topology evidence="2">Single-pass membrane protein</topology>
    </subcellularLocation>
</comment>
<dbReference type="CDD" id="cd16461">
    <property type="entry name" value="RING-H2_EL5-like"/>
    <property type="match status" value="1"/>
</dbReference>
<reference evidence="19" key="1">
    <citation type="journal article" date="2020" name="bioRxiv">
        <title>Hybrid origin of Populus tomentosa Carr. identified through genome sequencing and phylogenomic analysis.</title>
        <authorList>
            <person name="An X."/>
            <person name="Gao K."/>
            <person name="Chen Z."/>
            <person name="Li J."/>
            <person name="Yang X."/>
            <person name="Yang X."/>
            <person name="Zhou J."/>
            <person name="Guo T."/>
            <person name="Zhao T."/>
            <person name="Huang S."/>
            <person name="Miao D."/>
            <person name="Khan W.U."/>
            <person name="Rao P."/>
            <person name="Ye M."/>
            <person name="Lei B."/>
            <person name="Liao W."/>
            <person name="Wang J."/>
            <person name="Ji L."/>
            <person name="Li Y."/>
            <person name="Guo B."/>
            <person name="Mustafa N.S."/>
            <person name="Li S."/>
            <person name="Yun Q."/>
            <person name="Keller S.R."/>
            <person name="Mao J."/>
            <person name="Zhang R."/>
            <person name="Strauss S.H."/>
        </authorList>
    </citation>
    <scope>NUCLEOTIDE SEQUENCE</scope>
    <source>
        <strain evidence="19">GM15</strain>
        <tissue evidence="19">Leaf</tissue>
    </source>
</reference>
<evidence type="ECO:0000256" key="16">
    <source>
        <dbReference type="SAM" id="MobiDB-lite"/>
    </source>
</evidence>
<proteinExistence type="inferred from homology"/>
<evidence type="ECO:0000256" key="10">
    <source>
        <dbReference type="ARBA" id="ARBA00022786"/>
    </source>
</evidence>
<dbReference type="Pfam" id="PF02519">
    <property type="entry name" value="Auxin_inducible"/>
    <property type="match status" value="1"/>
</dbReference>